<protein>
    <recommendedName>
        <fullName evidence="4">Glycosyltransferase</fullName>
        <ecNumber evidence="4">2.4.1.-</ecNumber>
    </recommendedName>
</protein>
<evidence type="ECO:0000256" key="1">
    <source>
        <dbReference type="ARBA" id="ARBA00009995"/>
    </source>
</evidence>
<dbReference type="PANTHER" id="PTHR48048">
    <property type="entry name" value="GLYCOSYLTRANSFERASE"/>
    <property type="match status" value="1"/>
</dbReference>
<accession>A0AAE1JWB6</accession>
<keyword evidence="2 3" id="KW-0808">Transferase</keyword>
<dbReference type="PANTHER" id="PTHR48048:SF45">
    <property type="entry name" value="GLYCOSYLTRANSFERASE"/>
    <property type="match status" value="1"/>
</dbReference>
<dbReference type="EC" id="2.4.1.-" evidence="4"/>
<dbReference type="EMBL" id="JAWXYG010000003">
    <property type="protein sequence ID" value="KAK4277701.1"/>
    <property type="molecule type" value="Genomic_DNA"/>
</dbReference>
<dbReference type="InterPro" id="IPR035595">
    <property type="entry name" value="UDP_glycos_trans_CS"/>
</dbReference>
<evidence type="ECO:0000256" key="3">
    <source>
        <dbReference type="RuleBase" id="RU003718"/>
    </source>
</evidence>
<comment type="caution">
    <text evidence="5">The sequence shown here is derived from an EMBL/GenBank/DDBJ whole genome shotgun (WGS) entry which is preliminary data.</text>
</comment>
<evidence type="ECO:0000313" key="5">
    <source>
        <dbReference type="EMBL" id="KAK4277701.1"/>
    </source>
</evidence>
<dbReference type="FunFam" id="3.40.50.2000:FF:000056">
    <property type="entry name" value="Glycosyltransferase"/>
    <property type="match status" value="1"/>
</dbReference>
<proteinExistence type="inferred from homology"/>
<dbReference type="CDD" id="cd03784">
    <property type="entry name" value="GT1_Gtf-like"/>
    <property type="match status" value="1"/>
</dbReference>
<dbReference type="GO" id="GO:0035251">
    <property type="term" value="F:UDP-glucosyltransferase activity"/>
    <property type="evidence" value="ECO:0007669"/>
    <property type="project" value="InterPro"/>
</dbReference>
<dbReference type="InterPro" id="IPR002213">
    <property type="entry name" value="UDP_glucos_trans"/>
</dbReference>
<dbReference type="SUPFAM" id="SSF53756">
    <property type="entry name" value="UDP-Glycosyltransferase/glycogen phosphorylase"/>
    <property type="match status" value="1"/>
</dbReference>
<evidence type="ECO:0000256" key="2">
    <source>
        <dbReference type="ARBA" id="ARBA00022679"/>
    </source>
</evidence>
<dbReference type="Gene3D" id="3.40.50.2000">
    <property type="entry name" value="Glycogen Phosphorylase B"/>
    <property type="match status" value="2"/>
</dbReference>
<evidence type="ECO:0000313" key="6">
    <source>
        <dbReference type="Proteomes" id="UP001293593"/>
    </source>
</evidence>
<dbReference type="PROSITE" id="PS00375">
    <property type="entry name" value="UDPGT"/>
    <property type="match status" value="1"/>
</dbReference>
<evidence type="ECO:0000256" key="4">
    <source>
        <dbReference type="RuleBase" id="RU362057"/>
    </source>
</evidence>
<keyword evidence="6" id="KW-1185">Reference proteome</keyword>
<organism evidence="5 6">
    <name type="scientific">Acacia crassicarpa</name>
    <name type="common">northern wattle</name>
    <dbReference type="NCBI Taxonomy" id="499986"/>
    <lineage>
        <taxon>Eukaryota</taxon>
        <taxon>Viridiplantae</taxon>
        <taxon>Streptophyta</taxon>
        <taxon>Embryophyta</taxon>
        <taxon>Tracheophyta</taxon>
        <taxon>Spermatophyta</taxon>
        <taxon>Magnoliopsida</taxon>
        <taxon>eudicotyledons</taxon>
        <taxon>Gunneridae</taxon>
        <taxon>Pentapetalae</taxon>
        <taxon>rosids</taxon>
        <taxon>fabids</taxon>
        <taxon>Fabales</taxon>
        <taxon>Fabaceae</taxon>
        <taxon>Caesalpinioideae</taxon>
        <taxon>mimosoid clade</taxon>
        <taxon>Acacieae</taxon>
        <taxon>Acacia</taxon>
    </lineage>
</organism>
<reference evidence="5" key="1">
    <citation type="submission" date="2023-10" db="EMBL/GenBank/DDBJ databases">
        <title>Chromosome-level genome of the transformable northern wattle, Acacia crassicarpa.</title>
        <authorList>
            <person name="Massaro I."/>
            <person name="Sinha N.R."/>
            <person name="Poethig S."/>
            <person name="Leichty A.R."/>
        </authorList>
    </citation>
    <scope>NUCLEOTIDE SEQUENCE</scope>
    <source>
        <strain evidence="5">Acra3RX</strain>
        <tissue evidence="5">Leaf</tissue>
    </source>
</reference>
<sequence>MKNTRLVFIPGPGMGHIVSTVEFAKLLITHDHRFSVTLFVIKPPDATNVDAYIHSLTSSPNFPKRLQLIHLPTDESQSAPTETAQLIQKSIPHVKQAASDLVQESHSNPDSPRLAAFVVDMFCTDMIDVANDLGVPAVVFYTSGAACLGLMLHLQPLREQGIVDMTSPDFKDSGRELNVPVFSNPVPANVLPGFLLEKEWEGFVDKYVKGLRKAKGIILNTFEELESQAVHSLSEGDTRIYAVGPILSAKDDEKGQQGSDIIGWLDDQPESSVLFLCFGSMGYFGEDQLAEIARALENSGVRFLWSLRKPPPEALRSPTDYSDPAEVLPEGFLDRTASIGKVIGWAPQAQVLAHKAVGGFVSHCGWNSILESVYFGVPIATWPLYAEQQPNAFELVRELKMGVEISLDYWMDLRKGSNWGVISGEKIEKGIKEVMERESETRKKVKLMSELSRKALTKGGSSYSHLSRFIDDVMNNSM</sequence>
<name>A0AAE1JWB6_9FABA</name>
<keyword evidence="3" id="KW-0328">Glycosyltransferase</keyword>
<dbReference type="InterPro" id="IPR050481">
    <property type="entry name" value="UDP-glycosyltransf_plant"/>
</dbReference>
<dbReference type="Proteomes" id="UP001293593">
    <property type="component" value="Unassembled WGS sequence"/>
</dbReference>
<dbReference type="AlphaFoldDB" id="A0AAE1JWB6"/>
<gene>
    <name evidence="5" type="ORF">QN277_015656</name>
</gene>
<comment type="similarity">
    <text evidence="1 3">Belongs to the UDP-glycosyltransferase family.</text>
</comment>
<dbReference type="Pfam" id="PF00201">
    <property type="entry name" value="UDPGT"/>
    <property type="match status" value="1"/>
</dbReference>